<keyword evidence="6" id="KW-0028">Amino-acid biosynthesis</keyword>
<feature type="binding site" evidence="6">
    <location>
        <position position="402"/>
    </location>
    <ligand>
        <name>substrate</name>
    </ligand>
</feature>
<keyword evidence="2 6" id="KW-0210">Decarboxylase</keyword>
<dbReference type="Proteomes" id="UP000234545">
    <property type="component" value="Unassembled WGS sequence"/>
</dbReference>
<feature type="binding site" evidence="6">
    <location>
        <position position="374"/>
    </location>
    <ligand>
        <name>substrate</name>
    </ligand>
</feature>
<keyword evidence="4 6" id="KW-0457">Lysine biosynthesis</keyword>
<comment type="subunit">
    <text evidence="6">Homodimer.</text>
</comment>
<dbReference type="InterPro" id="IPR009006">
    <property type="entry name" value="Ala_racemase/Decarboxylase_C"/>
</dbReference>
<proteinExistence type="inferred from homology"/>
<organism evidence="11 12">
    <name type="scientific">Schaalia turicensis</name>
    <dbReference type="NCBI Taxonomy" id="131111"/>
    <lineage>
        <taxon>Bacteria</taxon>
        <taxon>Bacillati</taxon>
        <taxon>Actinomycetota</taxon>
        <taxon>Actinomycetes</taxon>
        <taxon>Actinomycetales</taxon>
        <taxon>Actinomycetaceae</taxon>
        <taxon>Schaalia</taxon>
    </lineage>
</organism>
<name>A0A2I1I6Y8_9ACTO</name>
<dbReference type="OrthoDB" id="9802241at2"/>
<evidence type="ECO:0000256" key="4">
    <source>
        <dbReference type="ARBA" id="ARBA00023154"/>
    </source>
</evidence>
<evidence type="ECO:0000256" key="7">
    <source>
        <dbReference type="NCBIfam" id="TIGR01048"/>
    </source>
</evidence>
<feature type="active site" description="Proton donor" evidence="8">
    <location>
        <position position="401"/>
    </location>
</feature>
<dbReference type="AlphaFoldDB" id="A0A2I1I6Y8"/>
<dbReference type="InterPro" id="IPR000183">
    <property type="entry name" value="Orn/DAP/Arg_de-COase"/>
</dbReference>
<protein>
    <recommendedName>
        <fullName evidence="6 7">Diaminopimelate decarboxylase</fullName>
        <shortName evidence="6">DAP decarboxylase</shortName>
        <shortName evidence="6">DAPDC</shortName>
        <ecNumber evidence="6 7">4.1.1.20</ecNumber>
    </recommendedName>
</protein>
<feature type="binding site" evidence="6">
    <location>
        <position position="431"/>
    </location>
    <ligand>
        <name>substrate</name>
    </ligand>
</feature>
<dbReference type="NCBIfam" id="TIGR01048">
    <property type="entry name" value="lysA"/>
    <property type="match status" value="1"/>
</dbReference>
<dbReference type="HAMAP" id="MF_02120">
    <property type="entry name" value="LysA"/>
    <property type="match status" value="1"/>
</dbReference>
<dbReference type="GO" id="GO:0009089">
    <property type="term" value="P:lysine biosynthetic process via diaminopimelate"/>
    <property type="evidence" value="ECO:0007669"/>
    <property type="project" value="UniProtKB-UniRule"/>
</dbReference>
<dbReference type="PRINTS" id="PR01179">
    <property type="entry name" value="ODADCRBXLASE"/>
</dbReference>
<comment type="cofactor">
    <cofactor evidence="1 6 8 9">
        <name>pyridoxal 5'-phosphate</name>
        <dbReference type="ChEBI" id="CHEBI:597326"/>
    </cofactor>
</comment>
<evidence type="ECO:0000256" key="6">
    <source>
        <dbReference type="HAMAP-Rule" id="MF_02120"/>
    </source>
</evidence>
<dbReference type="PANTHER" id="PTHR43727:SF2">
    <property type="entry name" value="GROUP IV DECARBOXYLASE"/>
    <property type="match status" value="1"/>
</dbReference>
<dbReference type="EMBL" id="PKKJ01000001">
    <property type="protein sequence ID" value="PKY66851.1"/>
    <property type="molecule type" value="Genomic_DNA"/>
</dbReference>
<reference evidence="11 12" key="1">
    <citation type="submission" date="2017-12" db="EMBL/GenBank/DDBJ databases">
        <title>Phylogenetic diversity of female urinary microbiome.</title>
        <authorList>
            <person name="Thomas-White K."/>
            <person name="Wolfe A.J."/>
        </authorList>
    </citation>
    <scope>NUCLEOTIDE SEQUENCE [LARGE SCALE GENOMIC DNA]</scope>
    <source>
        <strain evidence="11 12">UMB0250</strain>
    </source>
</reference>
<comment type="function">
    <text evidence="6">Specifically catalyzes the decarboxylation of meso-diaminopimelate (meso-DAP) to L-lysine.</text>
</comment>
<evidence type="ECO:0000256" key="3">
    <source>
        <dbReference type="ARBA" id="ARBA00022898"/>
    </source>
</evidence>
<evidence type="ECO:0000256" key="2">
    <source>
        <dbReference type="ARBA" id="ARBA00022793"/>
    </source>
</evidence>
<feature type="binding site" evidence="6">
    <location>
        <position position="283"/>
    </location>
    <ligand>
        <name>pyridoxal 5'-phosphate</name>
        <dbReference type="ChEBI" id="CHEBI:597326"/>
    </ligand>
</feature>
<feature type="binding site" evidence="6">
    <location>
        <position position="431"/>
    </location>
    <ligand>
        <name>pyridoxal 5'-phosphate</name>
        <dbReference type="ChEBI" id="CHEBI:597326"/>
    </ligand>
</feature>
<feature type="binding site" evidence="6">
    <location>
        <begin position="326"/>
        <end position="329"/>
    </location>
    <ligand>
        <name>pyridoxal 5'-phosphate</name>
        <dbReference type="ChEBI" id="CHEBI:597326"/>
    </ligand>
</feature>
<dbReference type="SUPFAM" id="SSF50621">
    <property type="entry name" value="Alanine racemase C-terminal domain-like"/>
    <property type="match status" value="1"/>
</dbReference>
<dbReference type="InterPro" id="IPR002986">
    <property type="entry name" value="DAP_deCOOHase_LysA"/>
</dbReference>
<evidence type="ECO:0000256" key="1">
    <source>
        <dbReference type="ARBA" id="ARBA00001933"/>
    </source>
</evidence>
<keyword evidence="3 6" id="KW-0663">Pyridoxal phosphate</keyword>
<feature type="modified residue" description="N6-(pyridoxal phosphate)lysine" evidence="6 8">
    <location>
        <position position="97"/>
    </location>
</feature>
<dbReference type="EC" id="4.1.1.20" evidence="6 7"/>
<comment type="pathway">
    <text evidence="6 9">Amino-acid biosynthesis; L-lysine biosynthesis via DAP pathway; L-lysine from DL-2,6-diaminopimelate: step 1/1.</text>
</comment>
<dbReference type="SUPFAM" id="SSF51419">
    <property type="entry name" value="PLP-binding barrel"/>
    <property type="match status" value="1"/>
</dbReference>
<dbReference type="InterPro" id="IPR022653">
    <property type="entry name" value="De-COase2_pyr-phos_BS"/>
</dbReference>
<sequence>MGEAPASFDARPVGDLICPEPDQRPDIWPWSAKRLDNGVLEIGGVSLTDLADDFATPAFVLDRADLAGRANVWVTAMAEEFWDGYGMNGGDAFYAGKAFLSSDVVRVVTDAGMGVDTASLGELTMALRSGANPAKVGLHGNNKLDSEIECALLAGNKEGIERIFIDSLYEVGQLERIAKKLGVIARVMVRVKTGVHAGGNEYISTGHEDQKFGVGAFDGQLDEVVDAIASSDHLELRGLHSHIGSQIIGIDAFVEAATIICRLAKQIQGRTGLTIPDIDLGGGAGVAYTGDDETPTSPLEVARAIAGAVRDACAELDFPVPHVSVEPGRSVVGPAMVSLYRVGAVKDATLGDGLKRRYIAVDGGMADNIRPALYGARYTATLANRVSDVEPVRSRIVGKHCESGDVIVWDVDLPSDVQAGDLLVIPVTGAYGYSMASNYNMATKPGVIAVESGQASWIMRPQTIDDLLELDTGLASLAATNDE</sequence>
<gene>
    <name evidence="6 11" type="primary">lysA</name>
    <name evidence="11" type="ORF">CYJ25_00990</name>
</gene>
<dbReference type="FunFam" id="3.20.20.10:FF:000003">
    <property type="entry name" value="Diaminopimelate decarboxylase"/>
    <property type="match status" value="1"/>
</dbReference>
<dbReference type="Pfam" id="PF02784">
    <property type="entry name" value="Orn_Arg_deC_N"/>
    <property type="match status" value="1"/>
</dbReference>
<dbReference type="Gene3D" id="2.40.37.10">
    <property type="entry name" value="Lyase, Ornithine Decarboxylase, Chain A, domain 1"/>
    <property type="match status" value="1"/>
</dbReference>
<evidence type="ECO:0000256" key="5">
    <source>
        <dbReference type="ARBA" id="ARBA00023239"/>
    </source>
</evidence>
<feature type="domain" description="Orn/DAP/Arg decarboxylase 2 N-terminal" evidence="10">
    <location>
        <begin position="91"/>
        <end position="332"/>
    </location>
</feature>
<evidence type="ECO:0000256" key="9">
    <source>
        <dbReference type="RuleBase" id="RU003738"/>
    </source>
</evidence>
<dbReference type="RefSeq" id="WP_101627359.1">
    <property type="nucleotide sequence ID" value="NZ_PKKJ01000001.1"/>
</dbReference>
<comment type="similarity">
    <text evidence="6">Belongs to the Orn/Lys/Arg decarboxylase class-II family. LysA subfamily.</text>
</comment>
<dbReference type="InterPro" id="IPR022644">
    <property type="entry name" value="De-COase2_N"/>
</dbReference>
<dbReference type="UniPathway" id="UPA00034">
    <property type="reaction ID" value="UER00027"/>
</dbReference>
<dbReference type="GO" id="GO:0030170">
    <property type="term" value="F:pyridoxal phosphate binding"/>
    <property type="evidence" value="ECO:0007669"/>
    <property type="project" value="UniProtKB-UniRule"/>
</dbReference>
<accession>A0A2I1I6Y8</accession>
<feature type="binding site" evidence="6">
    <location>
        <position position="370"/>
    </location>
    <ligand>
        <name>substrate</name>
    </ligand>
</feature>
<keyword evidence="5 6" id="KW-0456">Lyase</keyword>
<dbReference type="CDD" id="cd06828">
    <property type="entry name" value="PLPDE_III_DapDC"/>
    <property type="match status" value="1"/>
</dbReference>
<dbReference type="PROSITE" id="PS00878">
    <property type="entry name" value="ODR_DC_2_1"/>
    <property type="match status" value="1"/>
</dbReference>
<dbReference type="InterPro" id="IPR029066">
    <property type="entry name" value="PLP-binding_barrel"/>
</dbReference>
<dbReference type="Gene3D" id="3.20.20.10">
    <property type="entry name" value="Alanine racemase"/>
    <property type="match status" value="1"/>
</dbReference>
<dbReference type="PANTHER" id="PTHR43727">
    <property type="entry name" value="DIAMINOPIMELATE DECARBOXYLASE"/>
    <property type="match status" value="1"/>
</dbReference>
<evidence type="ECO:0000256" key="8">
    <source>
        <dbReference type="PIRSR" id="PIRSR600183-50"/>
    </source>
</evidence>
<comment type="caution">
    <text evidence="11">The sequence shown here is derived from an EMBL/GenBank/DDBJ whole genome shotgun (WGS) entry which is preliminary data.</text>
</comment>
<feature type="binding site" evidence="6">
    <location>
        <position position="329"/>
    </location>
    <ligand>
        <name>substrate</name>
    </ligand>
</feature>
<comment type="catalytic activity">
    <reaction evidence="6 9">
        <text>meso-2,6-diaminopimelate + H(+) = L-lysine + CO2</text>
        <dbReference type="Rhea" id="RHEA:15101"/>
        <dbReference type="ChEBI" id="CHEBI:15378"/>
        <dbReference type="ChEBI" id="CHEBI:16526"/>
        <dbReference type="ChEBI" id="CHEBI:32551"/>
        <dbReference type="ChEBI" id="CHEBI:57791"/>
        <dbReference type="EC" id="4.1.1.20"/>
    </reaction>
</comment>
<dbReference type="PRINTS" id="PR01181">
    <property type="entry name" value="DAPDCRBXLASE"/>
</dbReference>
<dbReference type="GO" id="GO:0008836">
    <property type="term" value="F:diaminopimelate decarboxylase activity"/>
    <property type="evidence" value="ECO:0007669"/>
    <property type="project" value="UniProtKB-UniRule"/>
</dbReference>
<evidence type="ECO:0000313" key="11">
    <source>
        <dbReference type="EMBL" id="PKY66851.1"/>
    </source>
</evidence>
<evidence type="ECO:0000313" key="12">
    <source>
        <dbReference type="Proteomes" id="UP000234545"/>
    </source>
</evidence>
<evidence type="ECO:0000259" key="10">
    <source>
        <dbReference type="Pfam" id="PF02784"/>
    </source>
</evidence>